<reference evidence="2 3" key="1">
    <citation type="submission" date="2015-12" db="EMBL/GenBank/DDBJ databases">
        <title>The genome of Folsomia candida.</title>
        <authorList>
            <person name="Faddeeva A."/>
            <person name="Derks M.F."/>
            <person name="Anvar Y."/>
            <person name="Smit S."/>
            <person name="Van Straalen N."/>
            <person name="Roelofs D."/>
        </authorList>
    </citation>
    <scope>NUCLEOTIDE SEQUENCE [LARGE SCALE GENOMIC DNA]</scope>
    <source>
        <strain evidence="2 3">VU population</strain>
        <tissue evidence="2">Whole body</tissue>
    </source>
</reference>
<keyword evidence="1" id="KW-1133">Transmembrane helix</keyword>
<keyword evidence="3" id="KW-1185">Reference proteome</keyword>
<feature type="transmembrane region" description="Helical" evidence="1">
    <location>
        <begin position="164"/>
        <end position="182"/>
    </location>
</feature>
<comment type="caution">
    <text evidence="2">The sequence shown here is derived from an EMBL/GenBank/DDBJ whole genome shotgun (WGS) entry which is preliminary data.</text>
</comment>
<feature type="transmembrane region" description="Helical" evidence="1">
    <location>
        <begin position="75"/>
        <end position="95"/>
    </location>
</feature>
<gene>
    <name evidence="2" type="ORF">Fcan01_24259</name>
</gene>
<dbReference type="AlphaFoldDB" id="A0A226D5P0"/>
<accession>A0A226D5P0</accession>
<protein>
    <submittedName>
        <fullName evidence="2">Uncharacterized protein</fullName>
    </submittedName>
</protein>
<evidence type="ECO:0000313" key="3">
    <source>
        <dbReference type="Proteomes" id="UP000198287"/>
    </source>
</evidence>
<name>A0A226D5P0_FOLCA</name>
<feature type="transmembrane region" description="Helical" evidence="1">
    <location>
        <begin position="504"/>
        <end position="524"/>
    </location>
</feature>
<dbReference type="Proteomes" id="UP000198287">
    <property type="component" value="Unassembled WGS sequence"/>
</dbReference>
<evidence type="ECO:0000313" key="2">
    <source>
        <dbReference type="EMBL" id="OXA40882.1"/>
    </source>
</evidence>
<feature type="transmembrane region" description="Helical" evidence="1">
    <location>
        <begin position="101"/>
        <end position="118"/>
    </location>
</feature>
<keyword evidence="1" id="KW-0472">Membrane</keyword>
<dbReference type="EMBL" id="LNIX01000031">
    <property type="protein sequence ID" value="OXA40882.1"/>
    <property type="molecule type" value="Genomic_DNA"/>
</dbReference>
<evidence type="ECO:0000256" key="1">
    <source>
        <dbReference type="SAM" id="Phobius"/>
    </source>
</evidence>
<organism evidence="2 3">
    <name type="scientific">Folsomia candida</name>
    <name type="common">Springtail</name>
    <dbReference type="NCBI Taxonomy" id="158441"/>
    <lineage>
        <taxon>Eukaryota</taxon>
        <taxon>Metazoa</taxon>
        <taxon>Ecdysozoa</taxon>
        <taxon>Arthropoda</taxon>
        <taxon>Hexapoda</taxon>
        <taxon>Collembola</taxon>
        <taxon>Entomobryomorpha</taxon>
        <taxon>Isotomoidea</taxon>
        <taxon>Isotomidae</taxon>
        <taxon>Proisotominae</taxon>
        <taxon>Folsomia</taxon>
    </lineage>
</organism>
<sequence>MNFRANLTQPNLFYQPIEPLFRSYLVPGCLIYVIVVPHESMDNYSTVAIYTFKISQHNTLPTIYQTWNMKPRHHFFSYFDYTLLAMFGNFIVAPADSIGQIRFMVQASMIVVALNGALTRMIRTVENGTAQFVLEANLDFANPFEPILWESVIARNSRILVENWSFSFVTSSSLLITFLLIAQNYSKYRPSLNWYKLANIIIQAGFDVCLIAFEGQGPTVRVLFRSSASEKMIILWALMTFVLVNTYKSIFTEDTTAPLVLSPPRTFDDLVSGKFQIYSSPVVVYPKKFAVPVTLTKYRVGESELDAEIHRLSALWSSALPFKLHWTVILILREYSCQTTKDEPPWYCADVPFEKLSEIDPNPVPVVSQEFAKSQLGRIAGISQVVNASYAPNIVGKCEKTAFVAPSIYIKSKMYLLSIFGGKSSHLNRKPYVASVDTVLSRRVYIRLTKFGVFSERVKGKIQKLIEGGLYKFWQDLLIHAHTVGGIGRMPEDKFVQQQLDSNIITVFVMLSVAGGICVMLLLIEVGWGRRKIILAEVRTLRARCRALIKKLYGKMRREMIRVRRAMHDCKPKISVGRKISRSAK</sequence>
<proteinExistence type="predicted"/>
<keyword evidence="1" id="KW-0812">Transmembrane</keyword>